<name>A0A7I4Y8Q3_HAECO</name>
<dbReference type="WBParaSite" id="HCON_00066420-00001">
    <property type="protein sequence ID" value="HCON_00066420-00001"/>
    <property type="gene ID" value="HCON_00066420"/>
</dbReference>
<dbReference type="InterPro" id="IPR001594">
    <property type="entry name" value="Palmitoyltrfase_DHHC"/>
</dbReference>
<evidence type="ECO:0000256" key="7">
    <source>
        <dbReference type="RuleBase" id="RU079119"/>
    </source>
</evidence>
<keyword evidence="2 7" id="KW-0808">Transferase</keyword>
<dbReference type="PANTHER" id="PTHR12246">
    <property type="entry name" value="PALMITOYLTRANSFERASE ZDHHC16"/>
    <property type="match status" value="1"/>
</dbReference>
<dbReference type="OMA" id="CAHIFPY"/>
<feature type="transmembrane region" description="Helical" evidence="7">
    <location>
        <begin position="45"/>
        <end position="67"/>
    </location>
</feature>
<keyword evidence="4 7" id="KW-1133">Transmembrane helix</keyword>
<feature type="domain" description="Palmitoyltransferase DHHC" evidence="8">
    <location>
        <begin position="102"/>
        <end position="224"/>
    </location>
</feature>
<dbReference type="PROSITE" id="PS50216">
    <property type="entry name" value="DHHC"/>
    <property type="match status" value="1"/>
</dbReference>
<dbReference type="Proteomes" id="UP000025227">
    <property type="component" value="Unplaced"/>
</dbReference>
<evidence type="ECO:0000256" key="4">
    <source>
        <dbReference type="ARBA" id="ARBA00022989"/>
    </source>
</evidence>
<evidence type="ECO:0000256" key="5">
    <source>
        <dbReference type="ARBA" id="ARBA00023136"/>
    </source>
</evidence>
<feature type="transmembrane region" description="Helical" evidence="7">
    <location>
        <begin position="146"/>
        <end position="168"/>
    </location>
</feature>
<proteinExistence type="inferred from homology"/>
<keyword evidence="5 7" id="KW-0472">Membrane</keyword>
<keyword evidence="3 7" id="KW-0812">Transmembrane</keyword>
<evidence type="ECO:0000256" key="6">
    <source>
        <dbReference type="ARBA" id="ARBA00023315"/>
    </source>
</evidence>
<comment type="domain">
    <text evidence="7">The DHHC domain is required for palmitoyltransferase activity.</text>
</comment>
<evidence type="ECO:0000256" key="1">
    <source>
        <dbReference type="ARBA" id="ARBA00004141"/>
    </source>
</evidence>
<dbReference type="GO" id="GO:0016020">
    <property type="term" value="C:membrane"/>
    <property type="evidence" value="ECO:0007669"/>
    <property type="project" value="UniProtKB-SubCell"/>
</dbReference>
<accession>A0A7I4Y8Q3</accession>
<protein>
    <recommendedName>
        <fullName evidence="7">Palmitoyltransferase</fullName>
        <ecNumber evidence="7">2.3.1.225</ecNumber>
    </recommendedName>
</protein>
<comment type="subcellular location">
    <subcellularLocation>
        <location evidence="1">Membrane</location>
        <topology evidence="1">Multi-pass membrane protein</topology>
    </subcellularLocation>
</comment>
<keyword evidence="9" id="KW-1185">Reference proteome</keyword>
<dbReference type="GO" id="GO:0019706">
    <property type="term" value="F:protein-cysteine S-palmitoyltransferase activity"/>
    <property type="evidence" value="ECO:0007669"/>
    <property type="project" value="UniProtKB-EC"/>
</dbReference>
<dbReference type="InterPro" id="IPR039859">
    <property type="entry name" value="PFA4/ZDH16/20/ERF2-like"/>
</dbReference>
<dbReference type="AlphaFoldDB" id="A0A7I4Y8Q3"/>
<evidence type="ECO:0000256" key="3">
    <source>
        <dbReference type="ARBA" id="ARBA00022692"/>
    </source>
</evidence>
<keyword evidence="6 7" id="KW-0012">Acyltransferase</keyword>
<evidence type="ECO:0000256" key="2">
    <source>
        <dbReference type="ARBA" id="ARBA00022679"/>
    </source>
</evidence>
<organism evidence="9 10">
    <name type="scientific">Haemonchus contortus</name>
    <name type="common">Barber pole worm</name>
    <dbReference type="NCBI Taxonomy" id="6289"/>
    <lineage>
        <taxon>Eukaryota</taxon>
        <taxon>Metazoa</taxon>
        <taxon>Ecdysozoa</taxon>
        <taxon>Nematoda</taxon>
        <taxon>Chromadorea</taxon>
        <taxon>Rhabditida</taxon>
        <taxon>Rhabditina</taxon>
        <taxon>Rhabditomorpha</taxon>
        <taxon>Strongyloidea</taxon>
        <taxon>Trichostrongylidae</taxon>
        <taxon>Haemonchus</taxon>
    </lineage>
</organism>
<sequence>MRMLLESLKWWASVIGWLAALASWFQIIIVLGLGREEILNHQWKFFVFIFLWIIITCSYFNAMFAVAQPVPKEYHVDGNDDGEERNVEVRRKASKLNVFSVNYCNSCHVLKPLRAHHCKICRRCILRMDHHCPLLQVCVHHHNHKFFLLFLFWPCCLGIFVTIITLPYTFRTAYILWWGGTLSSEHHLLNSAIMNAVVIAVSVGSLLKTQLQSLLSNRTTIEDSQLSFLDEDEMNHEFSIFDLGSRMANFCSIFGKFPLTWLLPIYTTPGDGVNYNYVVRCGREFAAPTPPPRKKRFWKLC</sequence>
<feature type="transmembrane region" description="Helical" evidence="7">
    <location>
        <begin position="12"/>
        <end position="33"/>
    </location>
</feature>
<dbReference type="EC" id="2.3.1.225" evidence="7"/>
<evidence type="ECO:0000259" key="8">
    <source>
        <dbReference type="Pfam" id="PF01529"/>
    </source>
</evidence>
<evidence type="ECO:0000313" key="9">
    <source>
        <dbReference type="Proteomes" id="UP000025227"/>
    </source>
</evidence>
<dbReference type="OrthoDB" id="4096362at2759"/>
<evidence type="ECO:0000313" key="10">
    <source>
        <dbReference type="WBParaSite" id="HCON_00066420-00001"/>
    </source>
</evidence>
<reference evidence="10" key="1">
    <citation type="submission" date="2020-12" db="UniProtKB">
        <authorList>
            <consortium name="WormBaseParasite"/>
        </authorList>
    </citation>
    <scope>IDENTIFICATION</scope>
    <source>
        <strain evidence="10">MHco3</strain>
    </source>
</reference>
<comment type="catalytic activity">
    <reaction evidence="7">
        <text>L-cysteinyl-[protein] + hexadecanoyl-CoA = S-hexadecanoyl-L-cysteinyl-[protein] + CoA</text>
        <dbReference type="Rhea" id="RHEA:36683"/>
        <dbReference type="Rhea" id="RHEA-COMP:10131"/>
        <dbReference type="Rhea" id="RHEA-COMP:11032"/>
        <dbReference type="ChEBI" id="CHEBI:29950"/>
        <dbReference type="ChEBI" id="CHEBI:57287"/>
        <dbReference type="ChEBI" id="CHEBI:57379"/>
        <dbReference type="ChEBI" id="CHEBI:74151"/>
        <dbReference type="EC" id="2.3.1.225"/>
    </reaction>
</comment>
<comment type="similarity">
    <text evidence="7">Belongs to the DHHC palmitoyltransferase family.</text>
</comment>
<dbReference type="Pfam" id="PF01529">
    <property type="entry name" value="DHHC"/>
    <property type="match status" value="1"/>
</dbReference>